<keyword evidence="5" id="KW-1185">Reference proteome</keyword>
<organism evidence="4 5">
    <name type="scientific">Planomicrobium stackebrandtii</name>
    <dbReference type="NCBI Taxonomy" id="253160"/>
    <lineage>
        <taxon>Bacteria</taxon>
        <taxon>Bacillati</taxon>
        <taxon>Bacillota</taxon>
        <taxon>Bacilli</taxon>
        <taxon>Bacillales</taxon>
        <taxon>Caryophanaceae</taxon>
        <taxon>Planomicrobium</taxon>
    </lineage>
</organism>
<dbReference type="EMBL" id="JAUSWB010000007">
    <property type="protein sequence ID" value="MDQ0430183.1"/>
    <property type="molecule type" value="Genomic_DNA"/>
</dbReference>
<keyword evidence="1" id="KW-1133">Transmembrane helix</keyword>
<dbReference type="Pfam" id="PF20394">
    <property type="entry name" value="DUF6688"/>
    <property type="match status" value="1"/>
</dbReference>
<feature type="transmembrane region" description="Helical" evidence="1">
    <location>
        <begin position="6"/>
        <end position="25"/>
    </location>
</feature>
<reference evidence="4 5" key="1">
    <citation type="submission" date="2023-07" db="EMBL/GenBank/DDBJ databases">
        <title>Genomic Encyclopedia of Type Strains, Phase IV (KMG-IV): sequencing the most valuable type-strain genomes for metagenomic binning, comparative biology and taxonomic classification.</title>
        <authorList>
            <person name="Goeker M."/>
        </authorList>
    </citation>
    <scope>NUCLEOTIDE SEQUENCE [LARGE SCALE GENOMIC DNA]</scope>
    <source>
        <strain evidence="4 5">DSM 16419</strain>
    </source>
</reference>
<dbReference type="RefSeq" id="WP_308788161.1">
    <property type="nucleotide sequence ID" value="NZ_JAUSWB010000007.1"/>
</dbReference>
<proteinExistence type="predicted"/>
<evidence type="ECO:0000256" key="1">
    <source>
        <dbReference type="SAM" id="Phobius"/>
    </source>
</evidence>
<name>A0ABU0GY00_9BACL</name>
<feature type="transmembrane region" description="Helical" evidence="1">
    <location>
        <begin position="153"/>
        <end position="175"/>
    </location>
</feature>
<comment type="caution">
    <text evidence="4">The sequence shown here is derived from an EMBL/GenBank/DDBJ whole genome shotgun (WGS) entry which is preliminary data.</text>
</comment>
<keyword evidence="1" id="KW-0472">Membrane</keyword>
<protein>
    <submittedName>
        <fullName evidence="4">Uncharacterized protein</fullName>
    </submittedName>
</protein>
<dbReference type="InterPro" id="IPR056491">
    <property type="entry name" value="DUF6688_C"/>
</dbReference>
<evidence type="ECO:0000313" key="4">
    <source>
        <dbReference type="EMBL" id="MDQ0430183.1"/>
    </source>
</evidence>
<accession>A0ABU0GY00</accession>
<dbReference type="Pfam" id="PF23543">
    <property type="entry name" value="DUF6688_C"/>
    <property type="match status" value="1"/>
</dbReference>
<feature type="transmembrane region" description="Helical" evidence="1">
    <location>
        <begin position="94"/>
        <end position="113"/>
    </location>
</feature>
<keyword evidence="1" id="KW-0812">Transmembrane</keyword>
<evidence type="ECO:0000259" key="2">
    <source>
        <dbReference type="Pfam" id="PF20394"/>
    </source>
</evidence>
<evidence type="ECO:0000313" key="5">
    <source>
        <dbReference type="Proteomes" id="UP001241988"/>
    </source>
</evidence>
<dbReference type="Proteomes" id="UP001241988">
    <property type="component" value="Unassembled WGS sequence"/>
</dbReference>
<gene>
    <name evidence="4" type="ORF">QOZ98_003019</name>
</gene>
<feature type="domain" description="DUF6688" evidence="3">
    <location>
        <begin position="268"/>
        <end position="379"/>
    </location>
</feature>
<feature type="domain" description="DUF6688" evidence="2">
    <location>
        <begin position="4"/>
        <end position="262"/>
    </location>
</feature>
<feature type="transmembrane region" description="Helical" evidence="1">
    <location>
        <begin position="215"/>
        <end position="235"/>
    </location>
</feature>
<feature type="transmembrane region" description="Helical" evidence="1">
    <location>
        <begin position="46"/>
        <end position="63"/>
    </location>
</feature>
<sequence>MLYILLGILFFSIPIYTFMRMVWSLTGKNKKDAAVINDTKSQAIEICYYFLVLGIIALGLLLNDLGVEGGMPLNVYEMTGKAATSYAALSQESIFTIAAFLVLSSLAYSLLIAEKGNLSPVVNAVCSSLLILNIIFTIIYFTHTGFLYNQAVFGIDFSIFLLQIGYASLSFLYIAKLKDSLDHFLKEQEKQEHQPDNKFMLFLYRISFSYQRLPVLWSLLLFPVLIAVQLVLILFGQRPDSAIRVFLDTSSFTYSRLPAPKPEIIQGDGHYLCTVSVKGHKELVKPVRAGVRHGNRFVVNRQLLVANAFENILEEYTPKCHKAIRKFYDKHGYPLSRHINSKWTADIVYILMKPLEWLFLLVLYTVDKNPENRINVQYSELRK</sequence>
<dbReference type="InterPro" id="IPR046510">
    <property type="entry name" value="DUF6688_N"/>
</dbReference>
<feature type="transmembrane region" description="Helical" evidence="1">
    <location>
        <begin position="120"/>
        <end position="141"/>
    </location>
</feature>
<evidence type="ECO:0000259" key="3">
    <source>
        <dbReference type="Pfam" id="PF23543"/>
    </source>
</evidence>